<name>A0AAN6QGQ7_9PEZI</name>
<protein>
    <recommendedName>
        <fullName evidence="2">RING-type domain-containing protein</fullName>
    </recommendedName>
</protein>
<proteinExistence type="predicted"/>
<dbReference type="EMBL" id="MU853367">
    <property type="protein sequence ID" value="KAK4107930.1"/>
    <property type="molecule type" value="Genomic_DNA"/>
</dbReference>
<feature type="domain" description="RING-type" evidence="2">
    <location>
        <begin position="18"/>
        <end position="72"/>
    </location>
</feature>
<keyword evidence="4" id="KW-1185">Reference proteome</keyword>
<dbReference type="InterPro" id="IPR013083">
    <property type="entry name" value="Znf_RING/FYVE/PHD"/>
</dbReference>
<gene>
    <name evidence="3" type="ORF">N656DRAFT_693211</name>
</gene>
<feature type="non-terminal residue" evidence="3">
    <location>
        <position position="1"/>
    </location>
</feature>
<dbReference type="PROSITE" id="PS50089">
    <property type="entry name" value="ZF_RING_2"/>
    <property type="match status" value="1"/>
</dbReference>
<dbReference type="SMART" id="SM00184">
    <property type="entry name" value="RING"/>
    <property type="match status" value="1"/>
</dbReference>
<dbReference type="Gene3D" id="3.30.40.10">
    <property type="entry name" value="Zinc/RING finger domain, C3HC4 (zinc finger)"/>
    <property type="match status" value="1"/>
</dbReference>
<dbReference type="AlphaFoldDB" id="A0AAN6QGQ7"/>
<dbReference type="SUPFAM" id="SSF57850">
    <property type="entry name" value="RING/U-box"/>
    <property type="match status" value="1"/>
</dbReference>
<evidence type="ECO:0000259" key="2">
    <source>
        <dbReference type="PROSITE" id="PS50089"/>
    </source>
</evidence>
<dbReference type="Pfam" id="PF13639">
    <property type="entry name" value="zf-RING_2"/>
    <property type="match status" value="1"/>
</dbReference>
<comment type="caution">
    <text evidence="3">The sequence shown here is derived from an EMBL/GenBank/DDBJ whole genome shotgun (WGS) entry which is preliminary data.</text>
</comment>
<dbReference type="GeneID" id="89934791"/>
<evidence type="ECO:0000313" key="3">
    <source>
        <dbReference type="EMBL" id="KAK4107930.1"/>
    </source>
</evidence>
<dbReference type="RefSeq" id="XP_064665500.1">
    <property type="nucleotide sequence ID" value="XM_064810666.1"/>
</dbReference>
<dbReference type="GO" id="GO:0008270">
    <property type="term" value="F:zinc ion binding"/>
    <property type="evidence" value="ECO:0007669"/>
    <property type="project" value="UniProtKB-KW"/>
</dbReference>
<dbReference type="Proteomes" id="UP001302812">
    <property type="component" value="Unassembled WGS sequence"/>
</dbReference>
<reference evidence="3" key="2">
    <citation type="submission" date="2023-05" db="EMBL/GenBank/DDBJ databases">
        <authorList>
            <consortium name="Lawrence Berkeley National Laboratory"/>
            <person name="Steindorff A."/>
            <person name="Hensen N."/>
            <person name="Bonometti L."/>
            <person name="Westerberg I."/>
            <person name="Brannstrom I.O."/>
            <person name="Guillou S."/>
            <person name="Cros-Aarteil S."/>
            <person name="Calhoun S."/>
            <person name="Haridas S."/>
            <person name="Kuo A."/>
            <person name="Mondo S."/>
            <person name="Pangilinan J."/>
            <person name="Riley R."/>
            <person name="Labutti K."/>
            <person name="Andreopoulos B."/>
            <person name="Lipzen A."/>
            <person name="Chen C."/>
            <person name="Yanf M."/>
            <person name="Daum C."/>
            <person name="Ng V."/>
            <person name="Clum A."/>
            <person name="Ohm R."/>
            <person name="Martin F."/>
            <person name="Silar P."/>
            <person name="Natvig D."/>
            <person name="Lalanne C."/>
            <person name="Gautier V."/>
            <person name="Ament-Velasquez S.L."/>
            <person name="Kruys A."/>
            <person name="Hutchinson M.I."/>
            <person name="Powell A.J."/>
            <person name="Barry K."/>
            <person name="Miller A.N."/>
            <person name="Grigoriev I.V."/>
            <person name="Debuchy R."/>
            <person name="Gladieux P."/>
            <person name="Thoren M.H."/>
            <person name="Johannesson H."/>
        </authorList>
    </citation>
    <scope>NUCLEOTIDE SEQUENCE</scope>
    <source>
        <strain evidence="3">CBS 508.74</strain>
    </source>
</reference>
<evidence type="ECO:0000313" key="4">
    <source>
        <dbReference type="Proteomes" id="UP001302812"/>
    </source>
</evidence>
<dbReference type="InterPro" id="IPR001841">
    <property type="entry name" value="Znf_RING"/>
</dbReference>
<organism evidence="3 4">
    <name type="scientific">Canariomyces notabilis</name>
    <dbReference type="NCBI Taxonomy" id="2074819"/>
    <lineage>
        <taxon>Eukaryota</taxon>
        <taxon>Fungi</taxon>
        <taxon>Dikarya</taxon>
        <taxon>Ascomycota</taxon>
        <taxon>Pezizomycotina</taxon>
        <taxon>Sordariomycetes</taxon>
        <taxon>Sordariomycetidae</taxon>
        <taxon>Sordariales</taxon>
        <taxon>Chaetomiaceae</taxon>
        <taxon>Canariomyces</taxon>
    </lineage>
</organism>
<keyword evidence="1" id="KW-0863">Zinc-finger</keyword>
<evidence type="ECO:0000256" key="1">
    <source>
        <dbReference type="PROSITE-ProRule" id="PRU00175"/>
    </source>
</evidence>
<reference evidence="3" key="1">
    <citation type="journal article" date="2023" name="Mol. Phylogenet. Evol.">
        <title>Genome-scale phylogeny and comparative genomics of the fungal order Sordariales.</title>
        <authorList>
            <person name="Hensen N."/>
            <person name="Bonometti L."/>
            <person name="Westerberg I."/>
            <person name="Brannstrom I.O."/>
            <person name="Guillou S."/>
            <person name="Cros-Aarteil S."/>
            <person name="Calhoun S."/>
            <person name="Haridas S."/>
            <person name="Kuo A."/>
            <person name="Mondo S."/>
            <person name="Pangilinan J."/>
            <person name="Riley R."/>
            <person name="LaButti K."/>
            <person name="Andreopoulos B."/>
            <person name="Lipzen A."/>
            <person name="Chen C."/>
            <person name="Yan M."/>
            <person name="Daum C."/>
            <person name="Ng V."/>
            <person name="Clum A."/>
            <person name="Steindorff A."/>
            <person name="Ohm R.A."/>
            <person name="Martin F."/>
            <person name="Silar P."/>
            <person name="Natvig D.O."/>
            <person name="Lalanne C."/>
            <person name="Gautier V."/>
            <person name="Ament-Velasquez S.L."/>
            <person name="Kruys A."/>
            <person name="Hutchinson M.I."/>
            <person name="Powell A.J."/>
            <person name="Barry K."/>
            <person name="Miller A.N."/>
            <person name="Grigoriev I.V."/>
            <person name="Debuchy R."/>
            <person name="Gladieux P."/>
            <person name="Hiltunen Thoren M."/>
            <person name="Johannesson H."/>
        </authorList>
    </citation>
    <scope>NUCLEOTIDE SEQUENCE</scope>
    <source>
        <strain evidence="3">CBS 508.74</strain>
    </source>
</reference>
<accession>A0AAN6QGQ7</accession>
<keyword evidence="1" id="KW-0479">Metal-binding</keyword>
<feature type="non-terminal residue" evidence="3">
    <location>
        <position position="154"/>
    </location>
</feature>
<sequence>FTPDPIWTFCQTDDNIVCPICMESKLTLPPDDVFETYSPPDTVPCLLPCGHVFGHRCLKRWLRNNNECPACRLDLQCVFCPHSIKPRMLTGISIWYLPKTIPEGGTFPRMCSACQRRKHLQQWSALCANLWTKYAESRLRYELSGAENDRVAME</sequence>
<keyword evidence="1" id="KW-0862">Zinc</keyword>